<reference evidence="4" key="1">
    <citation type="submission" date="2016-06" db="UniProtKB">
        <authorList>
            <consortium name="WormBaseParasite"/>
        </authorList>
    </citation>
    <scope>IDENTIFICATION</scope>
</reference>
<evidence type="ECO:0000256" key="1">
    <source>
        <dbReference type="SAM" id="Coils"/>
    </source>
</evidence>
<protein>
    <submittedName>
        <fullName evidence="4">Tubulin-specific chaperone A</fullName>
    </submittedName>
</protein>
<keyword evidence="3" id="KW-1185">Reference proteome</keyword>
<reference evidence="2 3" key="2">
    <citation type="submission" date="2018-11" db="EMBL/GenBank/DDBJ databases">
        <authorList>
            <consortium name="Pathogen Informatics"/>
        </authorList>
    </citation>
    <scope>NUCLEOTIDE SEQUENCE [LARGE SCALE GENOMIC DNA]</scope>
</reference>
<dbReference type="WBParaSite" id="TCNE_0000517801-mRNA-1">
    <property type="protein sequence ID" value="TCNE_0000517801-mRNA-1"/>
    <property type="gene ID" value="TCNE_0000517801"/>
</dbReference>
<evidence type="ECO:0000313" key="4">
    <source>
        <dbReference type="WBParaSite" id="TCNE_0000517801-mRNA-1"/>
    </source>
</evidence>
<proteinExistence type="predicted"/>
<dbReference type="AlphaFoldDB" id="A0A183U9K8"/>
<feature type="coiled-coil region" evidence="1">
    <location>
        <begin position="8"/>
        <end position="60"/>
    </location>
</feature>
<evidence type="ECO:0000313" key="3">
    <source>
        <dbReference type="Proteomes" id="UP000050794"/>
    </source>
</evidence>
<dbReference type="Proteomes" id="UP000050794">
    <property type="component" value="Unassembled WGS sequence"/>
</dbReference>
<keyword evidence="1" id="KW-0175">Coiled coil</keyword>
<organism evidence="3 4">
    <name type="scientific">Toxocara canis</name>
    <name type="common">Canine roundworm</name>
    <dbReference type="NCBI Taxonomy" id="6265"/>
    <lineage>
        <taxon>Eukaryota</taxon>
        <taxon>Metazoa</taxon>
        <taxon>Ecdysozoa</taxon>
        <taxon>Nematoda</taxon>
        <taxon>Chromadorea</taxon>
        <taxon>Rhabditida</taxon>
        <taxon>Spirurina</taxon>
        <taxon>Ascaridomorpha</taxon>
        <taxon>Ascaridoidea</taxon>
        <taxon>Toxocaridae</taxon>
        <taxon>Toxocara</taxon>
    </lineage>
</organism>
<accession>A0A183U9K8</accession>
<sequence length="94" mass="11075">MDRIWNLLSEKRREIKNLKAGIDVCEDAKRRPIAELRAELERYQDKYKGVIAAIDEAQASMSERNTIVEKVRCSVCWFYIRRSTMIVRMIALIV</sequence>
<evidence type="ECO:0000313" key="2">
    <source>
        <dbReference type="EMBL" id="VDM34408.1"/>
    </source>
</evidence>
<dbReference type="EMBL" id="UYWY01011666">
    <property type="protein sequence ID" value="VDM34408.1"/>
    <property type="molecule type" value="Genomic_DNA"/>
</dbReference>
<name>A0A183U9K8_TOXCA</name>
<gene>
    <name evidence="2" type="ORF">TCNE_LOCUS5177</name>
</gene>